<feature type="transmembrane region" description="Helical" evidence="8">
    <location>
        <begin position="368"/>
        <end position="388"/>
    </location>
</feature>
<dbReference type="GO" id="GO:1990961">
    <property type="term" value="P:xenobiotic detoxification by transmembrane export across the plasma membrane"/>
    <property type="evidence" value="ECO:0007669"/>
    <property type="project" value="InterPro"/>
</dbReference>
<dbReference type="Pfam" id="PF07690">
    <property type="entry name" value="MFS_1"/>
    <property type="match status" value="1"/>
</dbReference>
<keyword evidence="4" id="KW-1003">Cell membrane</keyword>
<evidence type="ECO:0000256" key="7">
    <source>
        <dbReference type="ARBA" id="ARBA00023136"/>
    </source>
</evidence>
<feature type="transmembrane region" description="Helical" evidence="8">
    <location>
        <begin position="161"/>
        <end position="181"/>
    </location>
</feature>
<dbReference type="InterPro" id="IPR036259">
    <property type="entry name" value="MFS_trans_sf"/>
</dbReference>
<dbReference type="PANTHER" id="PTHR23502:SF132">
    <property type="entry name" value="POLYAMINE TRANSPORTER 2-RELATED"/>
    <property type="match status" value="1"/>
</dbReference>
<dbReference type="EMBL" id="CP016616">
    <property type="protein sequence ID" value="ANY78819.1"/>
    <property type="molecule type" value="Genomic_DNA"/>
</dbReference>
<comment type="caution">
    <text evidence="8">Lacks conserved residue(s) required for the propagation of feature annotation.</text>
</comment>
<dbReference type="NCBIfam" id="TIGR00710">
    <property type="entry name" value="efflux_Bcr_CflA"/>
    <property type="match status" value="1"/>
</dbReference>
<feature type="transmembrane region" description="Helical" evidence="8">
    <location>
        <begin position="282"/>
        <end position="302"/>
    </location>
</feature>
<dbReference type="InterPro" id="IPR004812">
    <property type="entry name" value="Efflux_drug-R_Bcr/CmlA"/>
</dbReference>
<evidence type="ECO:0000259" key="9">
    <source>
        <dbReference type="PROSITE" id="PS50850"/>
    </source>
</evidence>
<accession>A0A1B2EFV2</accession>
<keyword evidence="8" id="KW-0997">Cell inner membrane</keyword>
<dbReference type="PROSITE" id="PS50850">
    <property type="entry name" value="MFS"/>
    <property type="match status" value="1"/>
</dbReference>
<sequence length="399" mass="41455">MLKPDTLALTIVLALLTALGPLSTDMYLPSLPAIAASFKASTGQTQLTLSAFLLGFAAGQFFYGPISDRIGRKPVLLFGLGLFTLASLICALSPNIETLIGARFLQALGASGPIVLGRAIVRDFYEGPRAGKELSRMGTIMGVVPAAAPVLGGVIERFTGWRVTFGAMILFGVALAAIIVLKMPESIRRKSDIPISFAAILHGFRVLLGHAGYRTYVGLSMLTYGGLFAFISGSSFVLQKIYGLDELSFAFSFTFVVAGFMTGTTIAQTLVGRYGLDGTIRLGVICLALGGLVMLSLVLSGVPSSLGISAPMAIYGIGVGLTMPQSMASALMPFPDRAGAASSLLGICQMTFAAIVGILLGRNLDASAIPLPATIATTGVLALALFLATGRARAHQPRG</sequence>
<proteinExistence type="inferred from homology"/>
<gene>
    <name evidence="10" type="ORF">BB934_11795</name>
</gene>
<feature type="transmembrane region" description="Helical" evidence="8">
    <location>
        <begin position="100"/>
        <end position="121"/>
    </location>
</feature>
<keyword evidence="6 8" id="KW-1133">Transmembrane helix</keyword>
<dbReference type="PANTHER" id="PTHR23502">
    <property type="entry name" value="MAJOR FACILITATOR SUPERFAMILY"/>
    <property type="match status" value="1"/>
</dbReference>
<keyword evidence="5 8" id="KW-0812">Transmembrane</keyword>
<evidence type="ECO:0000256" key="3">
    <source>
        <dbReference type="ARBA" id="ARBA00022448"/>
    </source>
</evidence>
<reference evidence="10" key="1">
    <citation type="submission" date="2016-07" db="EMBL/GenBank/DDBJ databases">
        <title>Microvirga ossetica sp. nov. a new species of rhizobia isolated from root nodules of the legume species Vicia alpestris Steven originated from North Ossetia region in the Caucasus.</title>
        <authorList>
            <person name="Safronova V.I."/>
            <person name="Kuznetsova I.G."/>
            <person name="Sazanova A.L."/>
            <person name="Belimov A."/>
            <person name="Andronov E."/>
            <person name="Osledkin Y.S."/>
            <person name="Onishchuk O.P."/>
            <person name="Kurchak O.N."/>
            <person name="Shaposhnikov A.I."/>
            <person name="Willems A."/>
            <person name="Tikhonovich I.A."/>
        </authorList>
    </citation>
    <scope>NUCLEOTIDE SEQUENCE [LARGE SCALE GENOMIC DNA]</scope>
    <source>
        <strain evidence="10">V5/3M</strain>
    </source>
</reference>
<comment type="similarity">
    <text evidence="2 8">Belongs to the major facilitator superfamily. Bcr/CmlA family.</text>
</comment>
<dbReference type="OrthoDB" id="9800416at2"/>
<feature type="transmembrane region" description="Helical" evidence="8">
    <location>
        <begin position="75"/>
        <end position="94"/>
    </location>
</feature>
<comment type="subcellular location">
    <subcellularLocation>
        <location evidence="8">Cell inner membrane</location>
        <topology evidence="8">Multi-pass membrane protein</topology>
    </subcellularLocation>
    <subcellularLocation>
        <location evidence="1">Cell membrane</location>
        <topology evidence="1">Multi-pass membrane protein</topology>
    </subcellularLocation>
</comment>
<dbReference type="Gene3D" id="1.20.1720.10">
    <property type="entry name" value="Multidrug resistance protein D"/>
    <property type="match status" value="1"/>
</dbReference>
<evidence type="ECO:0000256" key="5">
    <source>
        <dbReference type="ARBA" id="ARBA00022692"/>
    </source>
</evidence>
<keyword evidence="7 8" id="KW-0472">Membrane</keyword>
<dbReference type="KEGG" id="moc:BB934_11795"/>
<evidence type="ECO:0000313" key="10">
    <source>
        <dbReference type="EMBL" id="ANY78819.1"/>
    </source>
</evidence>
<feature type="transmembrane region" description="Helical" evidence="8">
    <location>
        <begin position="340"/>
        <end position="361"/>
    </location>
</feature>
<dbReference type="InterPro" id="IPR020846">
    <property type="entry name" value="MFS_dom"/>
</dbReference>
<feature type="transmembrane region" description="Helical" evidence="8">
    <location>
        <begin position="250"/>
        <end position="270"/>
    </location>
</feature>
<dbReference type="CDD" id="cd17320">
    <property type="entry name" value="MFS_MdfA_MDR_like"/>
    <property type="match status" value="1"/>
</dbReference>
<dbReference type="GO" id="GO:0042910">
    <property type="term" value="F:xenobiotic transmembrane transporter activity"/>
    <property type="evidence" value="ECO:0007669"/>
    <property type="project" value="InterPro"/>
</dbReference>
<evidence type="ECO:0000256" key="2">
    <source>
        <dbReference type="ARBA" id="ARBA00006236"/>
    </source>
</evidence>
<evidence type="ECO:0000256" key="4">
    <source>
        <dbReference type="ARBA" id="ARBA00022475"/>
    </source>
</evidence>
<protein>
    <recommendedName>
        <fullName evidence="8">Bcr/CflA family efflux transporter</fullName>
    </recommendedName>
</protein>
<feature type="transmembrane region" description="Helical" evidence="8">
    <location>
        <begin position="133"/>
        <end position="155"/>
    </location>
</feature>
<organism evidence="10">
    <name type="scientific">Microvirga ossetica</name>
    <dbReference type="NCBI Taxonomy" id="1882682"/>
    <lineage>
        <taxon>Bacteria</taxon>
        <taxon>Pseudomonadati</taxon>
        <taxon>Pseudomonadota</taxon>
        <taxon>Alphaproteobacteria</taxon>
        <taxon>Hyphomicrobiales</taxon>
        <taxon>Methylobacteriaceae</taxon>
        <taxon>Microvirga</taxon>
    </lineage>
</organism>
<dbReference type="RefSeq" id="WP_099509824.1">
    <property type="nucleotide sequence ID" value="NZ_CP016616.1"/>
</dbReference>
<dbReference type="InterPro" id="IPR011701">
    <property type="entry name" value="MFS"/>
</dbReference>
<feature type="transmembrane region" description="Helical" evidence="8">
    <location>
        <begin position="219"/>
        <end position="238"/>
    </location>
</feature>
<evidence type="ECO:0000256" key="6">
    <source>
        <dbReference type="ARBA" id="ARBA00022989"/>
    </source>
</evidence>
<keyword evidence="3 8" id="KW-0813">Transport</keyword>
<evidence type="ECO:0000256" key="8">
    <source>
        <dbReference type="RuleBase" id="RU365088"/>
    </source>
</evidence>
<dbReference type="AlphaFoldDB" id="A0A1B2EFV2"/>
<feature type="transmembrane region" description="Helical" evidence="8">
    <location>
        <begin position="314"/>
        <end position="334"/>
    </location>
</feature>
<evidence type="ECO:0000256" key="1">
    <source>
        <dbReference type="ARBA" id="ARBA00004651"/>
    </source>
</evidence>
<feature type="domain" description="Major facilitator superfamily (MFS) profile" evidence="9">
    <location>
        <begin position="9"/>
        <end position="391"/>
    </location>
</feature>
<dbReference type="SUPFAM" id="SSF103473">
    <property type="entry name" value="MFS general substrate transporter"/>
    <property type="match status" value="1"/>
</dbReference>
<feature type="transmembrane region" description="Helical" evidence="8">
    <location>
        <begin position="45"/>
        <end position="63"/>
    </location>
</feature>
<name>A0A1B2EFV2_9HYPH</name>
<dbReference type="FunFam" id="1.20.1720.10:FF:000005">
    <property type="entry name" value="Bcr/CflA family efflux transporter"/>
    <property type="match status" value="1"/>
</dbReference>
<dbReference type="GO" id="GO:0005886">
    <property type="term" value="C:plasma membrane"/>
    <property type="evidence" value="ECO:0007669"/>
    <property type="project" value="UniProtKB-SubCell"/>
</dbReference>